<name>A0A645EMM9_9ZZZZ</name>
<organism evidence="1">
    <name type="scientific">bioreactor metagenome</name>
    <dbReference type="NCBI Taxonomy" id="1076179"/>
    <lineage>
        <taxon>unclassified sequences</taxon>
        <taxon>metagenomes</taxon>
        <taxon>ecological metagenomes</taxon>
    </lineage>
</organism>
<sequence>MLQDQAFNFPEHNASAYRDGDVDFWAIGARAGLLFDVVVECHPVGLADFLCGIVGYDLSSDNWE</sequence>
<protein>
    <submittedName>
        <fullName evidence="1">Uncharacterized protein</fullName>
    </submittedName>
</protein>
<dbReference type="AlphaFoldDB" id="A0A645EMM9"/>
<gene>
    <name evidence="1" type="ORF">SDC9_150502</name>
</gene>
<comment type="caution">
    <text evidence="1">The sequence shown here is derived from an EMBL/GenBank/DDBJ whole genome shotgun (WGS) entry which is preliminary data.</text>
</comment>
<proteinExistence type="predicted"/>
<evidence type="ECO:0000313" key="1">
    <source>
        <dbReference type="EMBL" id="MPN03275.1"/>
    </source>
</evidence>
<reference evidence="1" key="1">
    <citation type="submission" date="2019-08" db="EMBL/GenBank/DDBJ databases">
        <authorList>
            <person name="Kucharzyk K."/>
            <person name="Murdoch R.W."/>
            <person name="Higgins S."/>
            <person name="Loffler F."/>
        </authorList>
    </citation>
    <scope>NUCLEOTIDE SEQUENCE</scope>
</reference>
<dbReference type="EMBL" id="VSSQ01049202">
    <property type="protein sequence ID" value="MPN03275.1"/>
    <property type="molecule type" value="Genomic_DNA"/>
</dbReference>
<accession>A0A645EMM9</accession>